<accession>A0AAE1LNC1</accession>
<comment type="caution">
    <text evidence="3">The sequence shown here is derived from an EMBL/GenBank/DDBJ whole genome shotgun (WGS) entry which is preliminary data.</text>
</comment>
<feature type="signal peptide" evidence="1">
    <location>
        <begin position="1"/>
        <end position="27"/>
    </location>
</feature>
<evidence type="ECO:0000313" key="3">
    <source>
        <dbReference type="EMBL" id="KAK3924352.1"/>
    </source>
</evidence>
<evidence type="ECO:0000256" key="1">
    <source>
        <dbReference type="SAM" id="SignalP"/>
    </source>
</evidence>
<proteinExistence type="predicted"/>
<dbReference type="InterPro" id="IPR031941">
    <property type="entry name" value="DUF4773"/>
</dbReference>
<feature type="domain" description="DUF4773" evidence="2">
    <location>
        <begin position="38"/>
        <end position="151"/>
    </location>
</feature>
<protein>
    <submittedName>
        <fullName evidence="3">Protein Ycf2</fullName>
    </submittedName>
</protein>
<keyword evidence="4" id="KW-1185">Reference proteome</keyword>
<name>A0AAE1LNC1_9NEOP</name>
<dbReference type="Proteomes" id="UP001219518">
    <property type="component" value="Unassembled WGS sequence"/>
</dbReference>
<evidence type="ECO:0000259" key="2">
    <source>
        <dbReference type="Pfam" id="PF15998"/>
    </source>
</evidence>
<organism evidence="3 4">
    <name type="scientific">Frankliniella fusca</name>
    <dbReference type="NCBI Taxonomy" id="407009"/>
    <lineage>
        <taxon>Eukaryota</taxon>
        <taxon>Metazoa</taxon>
        <taxon>Ecdysozoa</taxon>
        <taxon>Arthropoda</taxon>
        <taxon>Hexapoda</taxon>
        <taxon>Insecta</taxon>
        <taxon>Pterygota</taxon>
        <taxon>Neoptera</taxon>
        <taxon>Paraneoptera</taxon>
        <taxon>Thysanoptera</taxon>
        <taxon>Terebrantia</taxon>
        <taxon>Thripoidea</taxon>
        <taxon>Thripidae</taxon>
        <taxon>Frankliniella</taxon>
    </lineage>
</organism>
<reference evidence="3" key="2">
    <citation type="journal article" date="2023" name="BMC Genomics">
        <title>Pest status, molecular evolution, and epigenetic factors derived from the genome assembly of Frankliniella fusca, a thysanopteran phytovirus vector.</title>
        <authorList>
            <person name="Catto M.A."/>
            <person name="Labadie P.E."/>
            <person name="Jacobson A.L."/>
            <person name="Kennedy G.G."/>
            <person name="Srinivasan R."/>
            <person name="Hunt B.G."/>
        </authorList>
    </citation>
    <scope>NUCLEOTIDE SEQUENCE</scope>
    <source>
        <strain evidence="3">PL_HMW_Pooled</strain>
    </source>
</reference>
<dbReference type="Pfam" id="PF15998">
    <property type="entry name" value="DUF4773"/>
    <property type="match status" value="1"/>
</dbReference>
<gene>
    <name evidence="3" type="ORF">KUF71_002574</name>
</gene>
<keyword evidence="1" id="KW-0732">Signal</keyword>
<dbReference type="AlphaFoldDB" id="A0AAE1LNC1"/>
<reference evidence="3" key="1">
    <citation type="submission" date="2021-07" db="EMBL/GenBank/DDBJ databases">
        <authorList>
            <person name="Catto M.A."/>
            <person name="Jacobson A."/>
            <person name="Kennedy G."/>
            <person name="Labadie P."/>
            <person name="Hunt B.G."/>
            <person name="Srinivasan R."/>
        </authorList>
    </citation>
    <scope>NUCLEOTIDE SEQUENCE</scope>
    <source>
        <strain evidence="3">PL_HMW_Pooled</strain>
        <tissue evidence="3">Head</tissue>
    </source>
</reference>
<dbReference type="EMBL" id="JAHWGI010001181">
    <property type="protein sequence ID" value="KAK3924352.1"/>
    <property type="molecule type" value="Genomic_DNA"/>
</dbReference>
<sequence>MSEGPLGAALLLLLLTVIVVLLAAAEAYMPVRMPATISCMGAKCKACARLEVKDHLSKMELLTPCIVVDFEGRDMAVHFTGYDNDTVVFEKELSGESPIPVCYLPKVNEYLEVCLAFNNVNSIGNSLQICTKMIAGIINNPARAFANTGCFVADTQASSITYTINPREHNPEAR</sequence>
<evidence type="ECO:0000313" key="4">
    <source>
        <dbReference type="Proteomes" id="UP001219518"/>
    </source>
</evidence>
<feature type="chain" id="PRO_5042028559" evidence="1">
    <location>
        <begin position="28"/>
        <end position="174"/>
    </location>
</feature>